<dbReference type="PATRIC" id="fig|1123269.5.peg.5656"/>
<dbReference type="STRING" id="1123269.NX02_28800"/>
<evidence type="ECO:0000313" key="1">
    <source>
        <dbReference type="EMBL" id="AHE57335.1"/>
    </source>
</evidence>
<evidence type="ECO:0000313" key="2">
    <source>
        <dbReference type="Proteomes" id="UP000018851"/>
    </source>
</evidence>
<protein>
    <submittedName>
        <fullName evidence="1">Uncharacterized protein</fullName>
    </submittedName>
</protein>
<keyword evidence="2" id="KW-1185">Reference proteome</keyword>
<dbReference type="eggNOG" id="ENOG503105E">
    <property type="taxonomic scope" value="Bacteria"/>
</dbReference>
<gene>
    <name evidence="1" type="ORF">NX02_28800</name>
</gene>
<name>W0ANM5_9SPHN</name>
<dbReference type="Proteomes" id="UP000018851">
    <property type="component" value="Chromosome"/>
</dbReference>
<proteinExistence type="predicted"/>
<dbReference type="AlphaFoldDB" id="W0ANM5"/>
<reference evidence="1 2" key="1">
    <citation type="submission" date="2013-07" db="EMBL/GenBank/DDBJ databases">
        <title>Completed genome of Sphingomonas sanxanigenens NX02.</title>
        <authorList>
            <person name="Ma T."/>
            <person name="Huang H."/>
            <person name="Wu M."/>
            <person name="Li X."/>
            <person name="Li G."/>
        </authorList>
    </citation>
    <scope>NUCLEOTIDE SEQUENCE [LARGE SCALE GENOMIC DNA]</scope>
    <source>
        <strain evidence="1 2">NX02</strain>
    </source>
</reference>
<dbReference type="EMBL" id="CP006644">
    <property type="protein sequence ID" value="AHE57335.1"/>
    <property type="molecule type" value="Genomic_DNA"/>
</dbReference>
<organism evidence="1 2">
    <name type="scientific">Sphingomonas sanxanigenens DSM 19645 = NX02</name>
    <dbReference type="NCBI Taxonomy" id="1123269"/>
    <lineage>
        <taxon>Bacteria</taxon>
        <taxon>Pseudomonadati</taxon>
        <taxon>Pseudomonadota</taxon>
        <taxon>Alphaproteobacteria</taxon>
        <taxon>Sphingomonadales</taxon>
        <taxon>Sphingomonadaceae</taxon>
        <taxon>Sphingomonas</taxon>
    </lineage>
</organism>
<dbReference type="KEGG" id="ssan:NX02_28800"/>
<accession>W0ANM5</accession>
<dbReference type="HOGENOM" id="CLU_083551_0_0_5"/>
<sequence length="227" mass="25495">MTGAELLEAFAKQARSRRDIDSLPDAELARELGISVAMLHAYRKKELTPTQAATLIEKHGRAAERRLTASAIIPIVEFFELDATWTVQGKTCNIFSPRNEETGKENRYLAALRKRLTQAHGIYIFHDSRGRAIYAGKAVEQNLWKEMNNAFNRDRGEVQNIKRAYHPVTRGTFGGGLVKIKKQSVALHHIASYASAYEVPDGLIGKFEALIVRSFANDLLNVRMETI</sequence>